<feature type="transmembrane region" description="Helical" evidence="1">
    <location>
        <begin position="146"/>
        <end position="165"/>
    </location>
</feature>
<keyword evidence="1" id="KW-0812">Transmembrane</keyword>
<reference evidence="3" key="1">
    <citation type="submission" date="2015-01" db="EMBL/GenBank/DDBJ databases">
        <authorList>
            <person name="Andreevskaya M."/>
        </authorList>
    </citation>
    <scope>NUCLEOTIDE SEQUENCE [LARGE SCALE GENOMIC DNA]</scope>
    <source>
        <strain evidence="3">MKFS47</strain>
    </source>
</reference>
<organism evidence="2 3">
    <name type="scientific">Pseudolactococcus piscium MKFS47</name>
    <dbReference type="NCBI Taxonomy" id="297352"/>
    <lineage>
        <taxon>Bacteria</taxon>
        <taxon>Bacillati</taxon>
        <taxon>Bacillota</taxon>
        <taxon>Bacilli</taxon>
        <taxon>Lactobacillales</taxon>
        <taxon>Streptococcaceae</taxon>
        <taxon>Pseudolactococcus</taxon>
    </lineage>
</organism>
<feature type="transmembrane region" description="Helical" evidence="1">
    <location>
        <begin position="171"/>
        <end position="198"/>
    </location>
</feature>
<dbReference type="KEGG" id="lpk:LACPI_1687"/>
<keyword evidence="1" id="KW-0472">Membrane</keyword>
<dbReference type="InterPro" id="IPR006938">
    <property type="entry name" value="DUF624"/>
</dbReference>
<dbReference type="HOGENOM" id="CLU_081578_2_1_9"/>
<keyword evidence="1" id="KW-1133">Transmembrane helix</keyword>
<protein>
    <submittedName>
        <fullName evidence="2">DUF624-containing membrane protein</fullName>
    </submittedName>
</protein>
<feature type="transmembrane region" description="Helical" evidence="1">
    <location>
        <begin position="22"/>
        <end position="46"/>
    </location>
</feature>
<sequence length="206" mass="22864">MRGLFAIDGNIYKYMLKLYEVMVLNLLFIIASLPIVTVGAALTALYDVTLHMQVGTEKEMTGSFVKSFRKNGMQATKIWLTFLSFMAIACLVTSLVNGHPVVLFPLLCLSVLMVGTLPYTFSLVATFENKTGIMMRNGMMLAVQHVPYTLIMLSVAGLLCLYLPIYQRWALLPAILLSFSLTAVIQSHFISGILVKLVGEEEVTDR</sequence>
<feature type="transmembrane region" description="Helical" evidence="1">
    <location>
        <begin position="78"/>
        <end position="96"/>
    </location>
</feature>
<dbReference type="RefSeq" id="WP_047915939.1">
    <property type="nucleotide sequence ID" value="NZ_LN774769.1"/>
</dbReference>
<evidence type="ECO:0000313" key="3">
    <source>
        <dbReference type="Proteomes" id="UP000033166"/>
    </source>
</evidence>
<name>A0A0D6DYN8_9LACT</name>
<dbReference type="Proteomes" id="UP000033166">
    <property type="component" value="Chromosome I"/>
</dbReference>
<feature type="transmembrane region" description="Helical" evidence="1">
    <location>
        <begin position="102"/>
        <end position="125"/>
    </location>
</feature>
<evidence type="ECO:0000256" key="1">
    <source>
        <dbReference type="SAM" id="Phobius"/>
    </source>
</evidence>
<proteinExistence type="predicted"/>
<dbReference type="Pfam" id="PF04854">
    <property type="entry name" value="DUF624"/>
    <property type="match status" value="1"/>
</dbReference>
<gene>
    <name evidence="2" type="ORF">LACPI_1687</name>
</gene>
<evidence type="ECO:0000313" key="2">
    <source>
        <dbReference type="EMBL" id="CEN28887.1"/>
    </source>
</evidence>
<accession>A0A0D6DYN8</accession>
<dbReference type="EMBL" id="LN774769">
    <property type="protein sequence ID" value="CEN28887.1"/>
    <property type="molecule type" value="Genomic_DNA"/>
</dbReference>
<dbReference type="AlphaFoldDB" id="A0A0D6DYN8"/>